<evidence type="ECO:0000259" key="1">
    <source>
        <dbReference type="Pfam" id="PF00248"/>
    </source>
</evidence>
<dbReference type="Pfam" id="PF00248">
    <property type="entry name" value="Aldo_ket_red"/>
    <property type="match status" value="1"/>
</dbReference>
<keyword evidence="3" id="KW-1185">Reference proteome</keyword>
<dbReference type="EMBL" id="BQMJ01000058">
    <property type="protein sequence ID" value="GJQ14662.1"/>
    <property type="molecule type" value="Genomic_DNA"/>
</dbReference>
<dbReference type="InterPro" id="IPR036812">
    <property type="entry name" value="NAD(P)_OxRdtase_dom_sf"/>
</dbReference>
<dbReference type="InterPro" id="IPR018170">
    <property type="entry name" value="Aldo/ket_reductase_CS"/>
</dbReference>
<accession>A0A9C7UTG2</accession>
<dbReference type="InterPro" id="IPR023210">
    <property type="entry name" value="NADP_OxRdtase_dom"/>
</dbReference>
<gene>
    <name evidence="2" type="ORF">GpartN1_g6453.t1</name>
</gene>
<dbReference type="Gene3D" id="3.20.20.100">
    <property type="entry name" value="NADP-dependent oxidoreductase domain"/>
    <property type="match status" value="1"/>
</dbReference>
<dbReference type="InterPro" id="IPR020471">
    <property type="entry name" value="AKR"/>
</dbReference>
<dbReference type="GO" id="GO:0016491">
    <property type="term" value="F:oxidoreductase activity"/>
    <property type="evidence" value="ECO:0007669"/>
    <property type="project" value="InterPro"/>
</dbReference>
<dbReference type="PROSITE" id="PS00798">
    <property type="entry name" value="ALDOKETO_REDUCTASE_1"/>
    <property type="match status" value="1"/>
</dbReference>
<proteinExistence type="predicted"/>
<reference evidence="2" key="1">
    <citation type="journal article" date="2022" name="Proc. Natl. Acad. Sci. U.S.A.">
        <title>Life cycle and functional genomics of the unicellular red alga Galdieria for elucidating algal and plant evolution and industrial use.</title>
        <authorList>
            <person name="Hirooka S."/>
            <person name="Itabashi T."/>
            <person name="Ichinose T.M."/>
            <person name="Onuma R."/>
            <person name="Fujiwara T."/>
            <person name="Yamashita S."/>
            <person name="Jong L.W."/>
            <person name="Tomita R."/>
            <person name="Iwane A.H."/>
            <person name="Miyagishima S.Y."/>
        </authorList>
    </citation>
    <scope>NUCLEOTIDE SEQUENCE</scope>
    <source>
        <strain evidence="2">NBRC 102759</strain>
    </source>
</reference>
<dbReference type="OrthoDB" id="416253at2759"/>
<comment type="caution">
    <text evidence="2">The sequence shown here is derived from an EMBL/GenBank/DDBJ whole genome shotgun (WGS) entry which is preliminary data.</text>
</comment>
<evidence type="ECO:0000313" key="2">
    <source>
        <dbReference type="EMBL" id="GJQ14662.1"/>
    </source>
</evidence>
<dbReference type="PANTHER" id="PTHR11732">
    <property type="entry name" value="ALDO/KETO REDUCTASE"/>
    <property type="match status" value="1"/>
</dbReference>
<reference evidence="2" key="2">
    <citation type="submission" date="2022-01" db="EMBL/GenBank/DDBJ databases">
        <authorList>
            <person name="Hirooka S."/>
            <person name="Miyagishima S.Y."/>
        </authorList>
    </citation>
    <scope>NUCLEOTIDE SEQUENCE</scope>
    <source>
        <strain evidence="2">NBRC 102759</strain>
    </source>
</reference>
<organism evidence="2 3">
    <name type="scientific">Galdieria partita</name>
    <dbReference type="NCBI Taxonomy" id="83374"/>
    <lineage>
        <taxon>Eukaryota</taxon>
        <taxon>Rhodophyta</taxon>
        <taxon>Bangiophyceae</taxon>
        <taxon>Galdieriales</taxon>
        <taxon>Galdieriaceae</taxon>
        <taxon>Galdieria</taxon>
    </lineage>
</organism>
<feature type="domain" description="NADP-dependent oxidoreductase" evidence="1">
    <location>
        <begin position="23"/>
        <end position="100"/>
    </location>
</feature>
<dbReference type="Proteomes" id="UP001061958">
    <property type="component" value="Unassembled WGS sequence"/>
</dbReference>
<dbReference type="AlphaFoldDB" id="A0A9C7UTG2"/>
<name>A0A9C7UTG2_9RHOD</name>
<dbReference type="SUPFAM" id="SSF51430">
    <property type="entry name" value="NAD(P)-linked oxidoreductase"/>
    <property type="match status" value="1"/>
</dbReference>
<protein>
    <recommendedName>
        <fullName evidence="1">NADP-dependent oxidoreductase domain-containing protein</fullName>
    </recommendedName>
</protein>
<evidence type="ECO:0000313" key="3">
    <source>
        <dbReference type="Proteomes" id="UP001061958"/>
    </source>
</evidence>
<sequence length="101" mass="11190">MACSSSAKLYSGSQYSGHNIPMIGFGTWKAEPGVVGEAVDRAVQTGYRHIDCAAAYCNEKEIGRVFQQIFSSVNCKREDLFVTSKLWNTCHKREHVLAACK</sequence>